<proteinExistence type="predicted"/>
<feature type="non-terminal residue" evidence="1">
    <location>
        <position position="1"/>
    </location>
</feature>
<dbReference type="EMBL" id="LT994652">
    <property type="protein sequence ID" value="SPN78882.1"/>
    <property type="molecule type" value="Genomic_DNA"/>
</dbReference>
<evidence type="ECO:0000313" key="1">
    <source>
        <dbReference type="EMBL" id="SPN78882.1"/>
    </source>
</evidence>
<organism evidence="1">
    <name type="scientific">Cedratvirus Zaza IHUMI</name>
    <dbReference type="NCBI Taxonomy" id="2126979"/>
    <lineage>
        <taxon>Viruses</taxon>
        <taxon>Pithoviruses</taxon>
    </lineage>
</organism>
<reference evidence="1" key="1">
    <citation type="submission" date="2018-03" db="EMBL/GenBank/DDBJ databases">
        <authorList>
            <consortium name="Urmite Genomes"/>
        </authorList>
    </citation>
    <scope>NUCLEOTIDE SEQUENCE [LARGE SCALE GENOMIC DNA]</scope>
    <source>
        <strain evidence="1">IHUMI-S29</strain>
    </source>
</reference>
<sequence>VKKRSLLVKKRSLLVKKRSLLVKKRSLLVKKDDPEYIMEGNKKDSLPTYKKVEIIGSPITPATLQYFHEAYKIDTPEGEVVGLVKYRAENVNTFTEEPVEEM</sequence>
<name>A0A2R8FD08_9VIRU</name>
<accession>A0A2R8FD08</accession>
<dbReference type="Proteomes" id="UP000270547">
    <property type="component" value="Segment"/>
</dbReference>
<protein>
    <submittedName>
        <fullName evidence="1">Uncharacterized protein</fullName>
    </submittedName>
</protein>
<gene>
    <name evidence="1" type="ORF">ZAZAV_58</name>
</gene>